<feature type="transmembrane region" description="Helical" evidence="12">
    <location>
        <begin position="339"/>
        <end position="362"/>
    </location>
</feature>
<dbReference type="InterPro" id="IPR036179">
    <property type="entry name" value="Ig-like_dom_sf"/>
</dbReference>
<feature type="domain" description="Fibronectin type-III" evidence="14">
    <location>
        <begin position="192"/>
        <end position="290"/>
    </location>
</feature>
<evidence type="ECO:0000313" key="15">
    <source>
        <dbReference type="Proteomes" id="UP000504617"/>
    </source>
</evidence>
<evidence type="ECO:0000256" key="10">
    <source>
        <dbReference type="ARBA" id="ARBA00023319"/>
    </source>
</evidence>
<dbReference type="PANTHER" id="PTHR23037:SF35">
    <property type="entry name" value="FIBRONECTIN TYPE-III DOMAIN-CONTAINING PROTEIN"/>
    <property type="match status" value="1"/>
</dbReference>
<evidence type="ECO:0000256" key="11">
    <source>
        <dbReference type="SAM" id="MobiDB-lite"/>
    </source>
</evidence>
<evidence type="ECO:0000259" key="14">
    <source>
        <dbReference type="PROSITE" id="PS50853"/>
    </source>
</evidence>
<dbReference type="InterPro" id="IPR003961">
    <property type="entry name" value="FN3_dom"/>
</dbReference>
<keyword evidence="8 16" id="KW-0675">Receptor</keyword>
<dbReference type="OrthoDB" id="8634471at2759"/>
<organism evidence="15 16">
    <name type="scientific">Thamnophis sirtalis</name>
    <dbReference type="NCBI Taxonomy" id="35019"/>
    <lineage>
        <taxon>Eukaryota</taxon>
        <taxon>Metazoa</taxon>
        <taxon>Chordata</taxon>
        <taxon>Craniata</taxon>
        <taxon>Vertebrata</taxon>
        <taxon>Euteleostomi</taxon>
        <taxon>Lepidosauria</taxon>
        <taxon>Squamata</taxon>
        <taxon>Bifurcata</taxon>
        <taxon>Unidentata</taxon>
        <taxon>Episquamata</taxon>
        <taxon>Toxicofera</taxon>
        <taxon>Serpentes</taxon>
        <taxon>Colubroidea</taxon>
        <taxon>Colubridae</taxon>
        <taxon>Natricinae</taxon>
        <taxon>Thamnophis</taxon>
    </lineage>
</organism>
<evidence type="ECO:0000256" key="4">
    <source>
        <dbReference type="ARBA" id="ARBA00022729"/>
    </source>
</evidence>
<dbReference type="Pfam" id="PF09240">
    <property type="entry name" value="IL6Ra-bind"/>
    <property type="match status" value="1"/>
</dbReference>
<dbReference type="AlphaFoldDB" id="A0A6I9XYU5"/>
<feature type="domain" description="Ig-like" evidence="13">
    <location>
        <begin position="4"/>
        <end position="72"/>
    </location>
</feature>
<evidence type="ECO:0000256" key="1">
    <source>
        <dbReference type="ARBA" id="ARBA00004479"/>
    </source>
</evidence>
<dbReference type="InterPro" id="IPR013783">
    <property type="entry name" value="Ig-like_fold"/>
</dbReference>
<keyword evidence="9" id="KW-0325">Glycoprotein</keyword>
<keyword evidence="6 12" id="KW-0472">Membrane</keyword>
<dbReference type="RefSeq" id="XP_013919447.1">
    <property type="nucleotide sequence ID" value="XM_014063972.1"/>
</dbReference>
<dbReference type="InterPro" id="IPR003530">
    <property type="entry name" value="Hematopoietin_rcpt_L_F3_CS"/>
</dbReference>
<name>A0A6I9XYU5_9SAUR</name>
<gene>
    <name evidence="16" type="primary">IL6R</name>
</gene>
<sequence>MVPPPAGTIFVPPGFNVTLPCPEGEPGSNQTRLRWKFEKQPVSSAPPAVWDTSKAGLFLPFVHPNQSGSYSCSDDRRLLRTHHLIVEEPPKPPDFTCFRRSLVKDILCEWRTFSPVSKPSKATLWMQRFTGENHTEQQCRYYSRSQKFFCRVQGMNNEEDGLLLVSVCVANLAGTARSQKSFHTDVLLKPDPPANVQVHPVKNEPHKLYVTWRNPNSWGSKYYHLQFQLRYRMKNSQIFSEVHLNHGVTSYTIVDAVRNSPHIIQVRGREEFDHGNWSEWSRENVGIPWSEPEDFKPETTDYTSEDSSDPNFSVPFTPTVSAFSSHTEKPPAVEEATGVPLHVFLVMAVSITLGLALAVGVLTRYRKKWGLLPFGERKANPVPPSYALAPMSPDPPMSASPLLSPPTSPFSESSVDSPRTPDQGPYDISNADYFLLPK</sequence>
<dbReference type="PROSITE" id="PS50835">
    <property type="entry name" value="IG_LIKE"/>
    <property type="match status" value="1"/>
</dbReference>
<dbReference type="FunFam" id="2.60.40.10:FF:000136">
    <property type="entry name" value="Ciliary neurotrophic factor receptor alpha"/>
    <property type="match status" value="1"/>
</dbReference>
<dbReference type="CDD" id="cd00063">
    <property type="entry name" value="FN3"/>
    <property type="match status" value="1"/>
</dbReference>
<feature type="region of interest" description="Disordered" evidence="11">
    <location>
        <begin position="289"/>
        <end position="310"/>
    </location>
</feature>
<evidence type="ECO:0000256" key="6">
    <source>
        <dbReference type="ARBA" id="ARBA00023136"/>
    </source>
</evidence>
<evidence type="ECO:0000256" key="8">
    <source>
        <dbReference type="ARBA" id="ARBA00023170"/>
    </source>
</evidence>
<dbReference type="InterPro" id="IPR015321">
    <property type="entry name" value="TypeI_recpt_CBD"/>
</dbReference>
<evidence type="ECO:0000256" key="7">
    <source>
        <dbReference type="ARBA" id="ARBA00023157"/>
    </source>
</evidence>
<dbReference type="PROSITE" id="PS01354">
    <property type="entry name" value="HEMATOPO_REC_L_F3"/>
    <property type="match status" value="1"/>
</dbReference>
<comment type="similarity">
    <text evidence="2">Belongs to the type I cytokine receptor family. Type 3 subfamily.</text>
</comment>
<keyword evidence="4" id="KW-0732">Signal</keyword>
<proteinExistence type="inferred from homology"/>
<keyword evidence="15" id="KW-1185">Reference proteome</keyword>
<accession>A0A6I9XYU5</accession>
<evidence type="ECO:0000256" key="12">
    <source>
        <dbReference type="SAM" id="Phobius"/>
    </source>
</evidence>
<reference evidence="16" key="1">
    <citation type="submission" date="2025-08" db="UniProtKB">
        <authorList>
            <consortium name="RefSeq"/>
        </authorList>
    </citation>
    <scope>IDENTIFICATION</scope>
    <source>
        <tissue evidence="16">Skeletal muscle</tissue>
    </source>
</reference>
<dbReference type="CTD" id="3570"/>
<evidence type="ECO:0000259" key="13">
    <source>
        <dbReference type="PROSITE" id="PS50835"/>
    </source>
</evidence>
<keyword evidence="7" id="KW-1015">Disulfide bond</keyword>
<evidence type="ECO:0000256" key="9">
    <source>
        <dbReference type="ARBA" id="ARBA00023180"/>
    </source>
</evidence>
<keyword evidence="10" id="KW-0393">Immunoglobulin domain</keyword>
<keyword evidence="3 12" id="KW-0812">Transmembrane</keyword>
<evidence type="ECO:0000256" key="2">
    <source>
        <dbReference type="ARBA" id="ARBA00010890"/>
    </source>
</evidence>
<dbReference type="Gene3D" id="2.60.40.10">
    <property type="entry name" value="Immunoglobulins"/>
    <property type="match status" value="3"/>
</dbReference>
<dbReference type="InterPro" id="IPR007110">
    <property type="entry name" value="Ig-like_dom"/>
</dbReference>
<dbReference type="PROSITE" id="PS50853">
    <property type="entry name" value="FN3"/>
    <property type="match status" value="1"/>
</dbReference>
<keyword evidence="5 12" id="KW-1133">Transmembrane helix</keyword>
<dbReference type="GO" id="GO:0004896">
    <property type="term" value="F:cytokine receptor activity"/>
    <property type="evidence" value="ECO:0007669"/>
    <property type="project" value="InterPro"/>
</dbReference>
<evidence type="ECO:0000313" key="16">
    <source>
        <dbReference type="RefSeq" id="XP_013919447.1"/>
    </source>
</evidence>
<dbReference type="GeneID" id="106546959"/>
<dbReference type="KEGG" id="tsr:106546959"/>
<dbReference type="PANTHER" id="PTHR23037">
    <property type="entry name" value="CYTOKINE RECEPTOR"/>
    <property type="match status" value="1"/>
</dbReference>
<dbReference type="GO" id="GO:0009897">
    <property type="term" value="C:external side of plasma membrane"/>
    <property type="evidence" value="ECO:0007669"/>
    <property type="project" value="TreeGrafter"/>
</dbReference>
<dbReference type="SUPFAM" id="SSF49265">
    <property type="entry name" value="Fibronectin type III"/>
    <property type="match status" value="2"/>
</dbReference>
<evidence type="ECO:0000256" key="3">
    <source>
        <dbReference type="ARBA" id="ARBA00022692"/>
    </source>
</evidence>
<feature type="region of interest" description="Disordered" evidence="11">
    <location>
        <begin position="385"/>
        <end position="431"/>
    </location>
</feature>
<protein>
    <submittedName>
        <fullName evidence="16">Interleukin-6 receptor subunit alpha</fullName>
    </submittedName>
</protein>
<dbReference type="Proteomes" id="UP000504617">
    <property type="component" value="Unplaced"/>
</dbReference>
<dbReference type="InterPro" id="IPR036116">
    <property type="entry name" value="FN3_sf"/>
</dbReference>
<evidence type="ECO:0000256" key="5">
    <source>
        <dbReference type="ARBA" id="ARBA00022989"/>
    </source>
</evidence>
<dbReference type="SUPFAM" id="SSF48726">
    <property type="entry name" value="Immunoglobulin"/>
    <property type="match status" value="1"/>
</dbReference>
<comment type="subcellular location">
    <subcellularLocation>
        <location evidence="1">Membrane</location>
        <topology evidence="1">Single-pass type I membrane protein</topology>
    </subcellularLocation>
</comment>
<feature type="compositionally biased region" description="Pro residues" evidence="11">
    <location>
        <begin position="392"/>
        <end position="408"/>
    </location>
</feature>